<keyword evidence="2" id="KW-0472">Membrane</keyword>
<dbReference type="EMBL" id="JBGBPQ010000004">
    <property type="protein sequence ID" value="KAL1525120.1"/>
    <property type="molecule type" value="Genomic_DNA"/>
</dbReference>
<dbReference type="Pfam" id="PF07699">
    <property type="entry name" value="Ephrin_rec_like"/>
    <property type="match status" value="1"/>
</dbReference>
<keyword evidence="2" id="KW-1133">Transmembrane helix</keyword>
<organism evidence="4 5">
    <name type="scientific">Prymnesium parvum</name>
    <name type="common">Toxic golden alga</name>
    <dbReference type="NCBI Taxonomy" id="97485"/>
    <lineage>
        <taxon>Eukaryota</taxon>
        <taxon>Haptista</taxon>
        <taxon>Haptophyta</taxon>
        <taxon>Prymnesiophyceae</taxon>
        <taxon>Prymnesiales</taxon>
        <taxon>Prymnesiaceae</taxon>
        <taxon>Prymnesium</taxon>
    </lineage>
</organism>
<feature type="region of interest" description="Disordered" evidence="1">
    <location>
        <begin position="1799"/>
        <end position="1821"/>
    </location>
</feature>
<dbReference type="SUPFAM" id="SSF51126">
    <property type="entry name" value="Pectin lyase-like"/>
    <property type="match status" value="2"/>
</dbReference>
<comment type="caution">
    <text evidence="4">The sequence shown here is derived from an EMBL/GenBank/DDBJ whole genome shotgun (WGS) entry which is preliminary data.</text>
</comment>
<evidence type="ECO:0000313" key="4">
    <source>
        <dbReference type="EMBL" id="KAL1525120.1"/>
    </source>
</evidence>
<protein>
    <recommendedName>
        <fullName evidence="3">Tyrosine-protein kinase ephrin type A/B receptor-like domain-containing protein</fullName>
    </recommendedName>
</protein>
<accession>A0AB34JTF3</accession>
<dbReference type="SUPFAM" id="SSF57184">
    <property type="entry name" value="Growth factor receptor domain"/>
    <property type="match status" value="1"/>
</dbReference>
<dbReference type="PANTHER" id="PTHR11319:SF35">
    <property type="entry name" value="OUTER MEMBRANE PROTEIN PMPC-RELATED"/>
    <property type="match status" value="1"/>
</dbReference>
<gene>
    <name evidence="4" type="ORF">AB1Y20_019992</name>
</gene>
<feature type="transmembrane region" description="Helical" evidence="2">
    <location>
        <begin position="1687"/>
        <end position="1706"/>
    </location>
</feature>
<sequence length="1821" mass="189814">MPSPTNPPYSSPTQTLVHSSLHLNVGGSIGSNSSTLIRLRRQLASTLLSSTMAPSTSFGATPVVNITIEWQQTLQLELAALQGVDTALLLAKLTALLCEGRRACHVDPSPPSARRQLQQDLEFRLATDVELGPLSINTTAVAEALRLQLSLSPGAVALTPLDNSTLSIDVQALLGGHVGAGADGEELRAVAADTMGVPLDAILLEEWAVLWPPLPPPRAPPAPPPAPPPARPPSPPARLPPRLLSVRAAAVGTCALVTWSVDRAAGAEPPHAVVVQADGQRLRVPSDGGDGHMLFRADAPVRELVVTAHNSAGNSSEYSPEVVQGDAMADAALSGVFPSLSAATSDGRNCSLSAWPTVEHAVISAQSLRNSRNASWSAQPVVVVKPGVYRGGGNCGVIFTESVRIVGMGAVSLDCEGGAGLVVSSGNVSLEYLTIENASSSMGAGVLVEGGNALLVNMVLRNNTAQLGGGIYYYGSGWLTMVHAVIEGNTASFAGGGCAFAGVLVTMHSCLITRNVVLESDAADGGGGVYHNYGELIMNATRISLNNGGNAAGALMLRYGAISLEDVQCVDNVATRGGALYLDHDWGTAPTIHMRGCLLQGNGCGGEWPINGGALFIAGLSVVVEVELTVLSSCCALLGGGACIRDGAALHLLQSEVKNNLAVSGAGVAALWDAAVRVEESGVNGNRAAEDPGTLAKCDAVVRAAGAGFYLKSARLTARGTSWSRNFAASWGGAVHAIGSYASLEQCHFSFNRAIVGGGSISTTAGTLELEQVTLAASEAALGGAFLCTGKANATLTNTTITQSTAELGGGMNVGGAAGTGGCWVRAVMLQCTENVAHEDPFQPHGGGCSYVSEGSTLELSDSTIASNNASLGGGLLVYGALNATETSIGSNIADEGGGILIDGTAVLHADHTSWLENTASTGGGAISLRKGACVLGQNCTFAFNSATDAGGAILLAEQATLEASPELQAHSNRAGRGGVFFVKVGAGTEGVGTLALQKVRSYVESCQANADPASSQSNNSATWYGPCIASAPLELFWSHPTVSSPSGMALQGSLSLLDGYGQQAGMPGIIVVTSILTDQASSPSARLLGPSQTFMKSATTRDWGVLQMSLHAIVANASESGVPATLSLSAARPTGHSTLDDWSVSLSQAMTVSGCPPGFGVEGNTEDTTRCVACAAGKERAEGVAMEPCTSCSRGKAGNGSAACSSCAAGKYAVDGYSQCEECSAGKYSAPGADSCLPCQAGTYAPYEGSSRCSACSPGSKQPFAGQPTCVACELQHFSYAAAASCLPCDDGANCSAGVFWGVARGWWWRASNESSPPVYSLKDTGSAQQTGSWASSERGIYSCGPAVAVEQERCAEGYYSSRGACVGCNSTTNSTSRRIADTIHAGVLTRGAHGIGELSNAYSRLWLIMLGTAVLIVMCTLLLILLGDSCCGNKLRKRIDKMGHADTSATLPLDALLQLLQAAQIVALMISAVDVKWPDEVLDAVEVLEIVALDWPSWVTGAQAVQCTRHMHFFDLLEGALLLGFPVLLAIPVLGIVIFGAANRLPCFQRDSLELFPSRCVALYAVAMLEMYAPISDVYIKYFACTHMDGGRQLSADLSISCDGTTYQSWLPAALLIGFGWVVLMPFCNFVYLWRLARNDRLEEERVAWGLVYRQFTPTCWWWQFVELSEKLLFTSVIALVEDTIIQISVFIVIVLFYCMAHAYVRPYINRTSDRIAFVGHITIYCLLLCAFLLESGVELGNAQLLTGLPLLPFIVAGIGALLVILDYSYQALEQWRVSALPDNKLRFDANEMDVGGDRNGDECPTKSNPKRRMFSTKV</sequence>
<feature type="transmembrane region" description="Helical" evidence="2">
    <location>
        <begin position="1748"/>
        <end position="1768"/>
    </location>
</feature>
<feature type="region of interest" description="Disordered" evidence="1">
    <location>
        <begin position="219"/>
        <end position="240"/>
    </location>
</feature>
<reference evidence="4 5" key="1">
    <citation type="journal article" date="2024" name="Science">
        <title>Giant polyketide synthase enzymes in the biosynthesis of giant marine polyether toxins.</title>
        <authorList>
            <person name="Fallon T.R."/>
            <person name="Shende V.V."/>
            <person name="Wierzbicki I.H."/>
            <person name="Pendleton A.L."/>
            <person name="Watervoot N.F."/>
            <person name="Auber R.P."/>
            <person name="Gonzalez D.J."/>
            <person name="Wisecaver J.H."/>
            <person name="Moore B.S."/>
        </authorList>
    </citation>
    <scope>NUCLEOTIDE SEQUENCE [LARGE SCALE GENOMIC DNA]</scope>
    <source>
        <strain evidence="4 5">12B1</strain>
    </source>
</reference>
<evidence type="ECO:0000256" key="1">
    <source>
        <dbReference type="SAM" id="MobiDB-lite"/>
    </source>
</evidence>
<dbReference type="Proteomes" id="UP001515480">
    <property type="component" value="Unassembled WGS sequence"/>
</dbReference>
<feature type="transmembrane region" description="Helical" evidence="2">
    <location>
        <begin position="1555"/>
        <end position="1575"/>
    </location>
</feature>
<feature type="compositionally biased region" description="Basic residues" evidence="1">
    <location>
        <begin position="1811"/>
        <end position="1821"/>
    </location>
</feature>
<feature type="domain" description="Tyrosine-protein kinase ephrin type A/B receptor-like" evidence="3">
    <location>
        <begin position="1227"/>
        <end position="1263"/>
    </location>
</feature>
<dbReference type="PANTHER" id="PTHR11319">
    <property type="entry name" value="G PROTEIN-COUPLED RECEPTOR-RELATED"/>
    <property type="match status" value="1"/>
</dbReference>
<feature type="transmembrane region" description="Helical" evidence="2">
    <location>
        <begin position="1718"/>
        <end position="1736"/>
    </location>
</feature>
<evidence type="ECO:0000259" key="3">
    <source>
        <dbReference type="Pfam" id="PF07699"/>
    </source>
</evidence>
<evidence type="ECO:0000313" key="5">
    <source>
        <dbReference type="Proteomes" id="UP001515480"/>
    </source>
</evidence>
<dbReference type="InterPro" id="IPR011050">
    <property type="entry name" value="Pectin_lyase_fold/virulence"/>
</dbReference>
<proteinExistence type="predicted"/>
<dbReference type="SMART" id="SM01411">
    <property type="entry name" value="Ephrin_rec_like"/>
    <property type="match status" value="3"/>
</dbReference>
<feature type="transmembrane region" description="Helical" evidence="2">
    <location>
        <begin position="1407"/>
        <end position="1429"/>
    </location>
</feature>
<feature type="compositionally biased region" description="Pro residues" evidence="1">
    <location>
        <begin position="219"/>
        <end position="239"/>
    </location>
</feature>
<keyword evidence="2" id="KW-0812">Transmembrane</keyword>
<evidence type="ECO:0000256" key="2">
    <source>
        <dbReference type="SAM" id="Phobius"/>
    </source>
</evidence>
<feature type="transmembrane region" description="Helical" evidence="2">
    <location>
        <begin position="1522"/>
        <end position="1543"/>
    </location>
</feature>
<dbReference type="InterPro" id="IPR011641">
    <property type="entry name" value="Tyr-kin_ephrin_A/B_rcpt-like"/>
</dbReference>
<keyword evidence="5" id="KW-1185">Reference proteome</keyword>
<name>A0AB34JTF3_PRYPA</name>
<dbReference type="Gene3D" id="2.10.50.10">
    <property type="entry name" value="Tumor Necrosis Factor Receptor, subunit A, domain 2"/>
    <property type="match status" value="1"/>
</dbReference>
<dbReference type="InterPro" id="IPR009030">
    <property type="entry name" value="Growth_fac_rcpt_cys_sf"/>
</dbReference>
<feature type="transmembrane region" description="Helical" evidence="2">
    <location>
        <begin position="1615"/>
        <end position="1636"/>
    </location>
</feature>